<evidence type="ECO:0000256" key="5">
    <source>
        <dbReference type="ARBA" id="ARBA00023239"/>
    </source>
</evidence>
<sequence>MTRGSSVLSLASASLALQPCSPTYSLSILNSQDPTLLAAQQEHKHHKLPGHSHDDAPHAYAGRYSTEPIPKFKLPSKGINDESAYRLLHDELKLDGEPLLNAASFVHTWVPEHAERLAAENLTKNLIDEDEYPSTVAIHHRCISMIGHLWKAPHGENPVGTATTGSSEAIMLGGLAAKFRWEAKRKAEGKDWHNPNVIMGSNAQVCLEKFARYFSVEARLVPISKEKPFLDPQKVLEYVDENTILVFCILGSTYTGHYENVEELSHVLDEHQKKTGIDVPIHVDGASGGFVAPFATPKLKWSFEIPRVVSINSSGHKYGRAPVGVGWILFRNEKFLAKELVFEVAYLGSKEPTFSLNFSRPAAPIIIQMFLFLSLGFDGYRTSALNDLANARLLSRALEASGYFKLISDIHRPATTVSGAVAEVSKAVGARPTDDVEYYVPGLPVVAFAFSDSFRKNNPDVDQAWVQHLMRQTGWVIPNYNMSEGWAEQEVLRFVVRSEIPEDYIDNVLTKLIEVVESLQDPKHPNHALAQHDAHKHQADKTKADAKTKHTEKSATKPDMESTQPQGYARPC</sequence>
<dbReference type="NCBIfam" id="TIGR01788">
    <property type="entry name" value="Glu-decarb-GAD"/>
    <property type="match status" value="1"/>
</dbReference>
<dbReference type="Gene3D" id="3.90.1150.160">
    <property type="match status" value="1"/>
</dbReference>
<feature type="region of interest" description="Disordered" evidence="10">
    <location>
        <begin position="40"/>
        <end position="62"/>
    </location>
</feature>
<dbReference type="InterPro" id="IPR002129">
    <property type="entry name" value="PyrdxlP-dep_de-COase"/>
</dbReference>
<dbReference type="AlphaFoldDB" id="G7DV85"/>
<evidence type="ECO:0000256" key="7">
    <source>
        <dbReference type="PIRSR" id="PIRSR602129-50"/>
    </source>
</evidence>
<evidence type="ECO:0000256" key="2">
    <source>
        <dbReference type="ARBA" id="ARBA00009533"/>
    </source>
</evidence>
<dbReference type="InterPro" id="IPR010107">
    <property type="entry name" value="Glutamate_decarboxylase"/>
</dbReference>
<comment type="catalytic activity">
    <reaction evidence="6 9">
        <text>L-glutamate + H(+) = 4-aminobutanoate + CO2</text>
        <dbReference type="Rhea" id="RHEA:17785"/>
        <dbReference type="ChEBI" id="CHEBI:15378"/>
        <dbReference type="ChEBI" id="CHEBI:16526"/>
        <dbReference type="ChEBI" id="CHEBI:29985"/>
        <dbReference type="ChEBI" id="CHEBI:59888"/>
        <dbReference type="EC" id="4.1.1.15"/>
    </reaction>
</comment>
<dbReference type="GO" id="GO:0030170">
    <property type="term" value="F:pyridoxal phosphate binding"/>
    <property type="evidence" value="ECO:0007669"/>
    <property type="project" value="InterPro"/>
</dbReference>
<dbReference type="Pfam" id="PF00282">
    <property type="entry name" value="Pyridoxal_deC"/>
    <property type="match status" value="1"/>
</dbReference>
<evidence type="ECO:0000313" key="12">
    <source>
        <dbReference type="EMBL" id="GAA94495.1"/>
    </source>
</evidence>
<dbReference type="SUPFAM" id="SSF53383">
    <property type="entry name" value="PLP-dependent transferases"/>
    <property type="match status" value="1"/>
</dbReference>
<dbReference type="Proteomes" id="UP000009131">
    <property type="component" value="Unassembled WGS sequence"/>
</dbReference>
<dbReference type="EMBL" id="BABT02000037">
    <property type="protein sequence ID" value="GAA94495.1"/>
    <property type="molecule type" value="Genomic_DNA"/>
</dbReference>
<dbReference type="FunFam" id="3.40.640.10:FF:000017">
    <property type="entry name" value="Glutamate decarboxylase"/>
    <property type="match status" value="1"/>
</dbReference>
<keyword evidence="4 7" id="KW-0663">Pyridoxal phosphate</keyword>
<feature type="modified residue" description="N6-(pyridoxal phosphate)lysine" evidence="7">
    <location>
        <position position="317"/>
    </location>
</feature>
<dbReference type="OrthoDB" id="5152799at2759"/>
<evidence type="ECO:0000256" key="9">
    <source>
        <dbReference type="RuleBase" id="RU361171"/>
    </source>
</evidence>
<comment type="cofactor">
    <cofactor evidence="1 7 8">
        <name>pyridoxal 5'-phosphate</name>
        <dbReference type="ChEBI" id="CHEBI:597326"/>
    </cofactor>
</comment>
<proteinExistence type="inferred from homology"/>
<evidence type="ECO:0000256" key="6">
    <source>
        <dbReference type="ARBA" id="ARBA00048868"/>
    </source>
</evidence>
<feature type="compositionally biased region" description="Basic and acidic residues" evidence="10">
    <location>
        <begin position="524"/>
        <end position="560"/>
    </location>
</feature>
<dbReference type="EC" id="4.1.1.15" evidence="3 9"/>
<reference evidence="12 13" key="1">
    <citation type="journal article" date="2011" name="J. Gen. Appl. Microbiol.">
        <title>Draft genome sequencing of the enigmatic basidiomycete Mixia osmundae.</title>
        <authorList>
            <person name="Nishida H."/>
            <person name="Nagatsuka Y."/>
            <person name="Sugiyama J."/>
        </authorList>
    </citation>
    <scope>NUCLEOTIDE SEQUENCE [LARGE SCALE GENOMIC DNA]</scope>
    <source>
        <strain evidence="13">CBS 9802 / IAM 14324 / JCM 22182 / KY 12970</strain>
    </source>
</reference>
<keyword evidence="13" id="KW-1185">Reference proteome</keyword>
<feature type="signal peptide" evidence="11">
    <location>
        <begin position="1"/>
        <end position="16"/>
    </location>
</feature>
<keyword evidence="11" id="KW-0732">Signal</keyword>
<dbReference type="GO" id="GO:0005829">
    <property type="term" value="C:cytosol"/>
    <property type="evidence" value="ECO:0007669"/>
    <property type="project" value="TreeGrafter"/>
</dbReference>
<dbReference type="STRING" id="764103.G7DV85"/>
<accession>G7DV85</accession>
<evidence type="ECO:0000256" key="11">
    <source>
        <dbReference type="SAM" id="SignalP"/>
    </source>
</evidence>
<feature type="region of interest" description="Disordered" evidence="10">
    <location>
        <begin position="524"/>
        <end position="572"/>
    </location>
</feature>
<evidence type="ECO:0000256" key="1">
    <source>
        <dbReference type="ARBA" id="ARBA00001933"/>
    </source>
</evidence>
<comment type="similarity">
    <text evidence="2 8">Belongs to the group II decarboxylase family.</text>
</comment>
<comment type="caution">
    <text evidence="12">The sequence shown here is derived from an EMBL/GenBank/DDBJ whole genome shotgun (WGS) entry which is preliminary data.</text>
</comment>
<dbReference type="eggNOG" id="KOG1383">
    <property type="taxonomic scope" value="Eukaryota"/>
</dbReference>
<dbReference type="PANTHER" id="PTHR43321">
    <property type="entry name" value="GLUTAMATE DECARBOXYLASE"/>
    <property type="match status" value="1"/>
</dbReference>
<dbReference type="Gene3D" id="4.10.280.50">
    <property type="match status" value="1"/>
</dbReference>
<dbReference type="InParanoid" id="G7DV85"/>
<protein>
    <recommendedName>
        <fullName evidence="3 9">Glutamate decarboxylase</fullName>
        <ecNumber evidence="3 9">4.1.1.15</ecNumber>
    </recommendedName>
</protein>
<dbReference type="Gene3D" id="3.40.640.10">
    <property type="entry name" value="Type I PLP-dependent aspartate aminotransferase-like (Major domain)"/>
    <property type="match status" value="1"/>
</dbReference>
<dbReference type="GO" id="GO:0004351">
    <property type="term" value="F:glutamate decarboxylase activity"/>
    <property type="evidence" value="ECO:0007669"/>
    <property type="project" value="UniProtKB-EC"/>
</dbReference>
<evidence type="ECO:0000256" key="8">
    <source>
        <dbReference type="RuleBase" id="RU000382"/>
    </source>
</evidence>
<dbReference type="InterPro" id="IPR015424">
    <property type="entry name" value="PyrdxlP-dep_Trfase"/>
</dbReference>
<feature type="chain" id="PRO_5003492483" description="Glutamate decarboxylase" evidence="11">
    <location>
        <begin position="17"/>
        <end position="572"/>
    </location>
</feature>
<evidence type="ECO:0000256" key="4">
    <source>
        <dbReference type="ARBA" id="ARBA00022898"/>
    </source>
</evidence>
<evidence type="ECO:0000256" key="10">
    <source>
        <dbReference type="SAM" id="MobiDB-lite"/>
    </source>
</evidence>
<keyword evidence="9" id="KW-0210">Decarboxylase</keyword>
<dbReference type="HOGENOM" id="CLU_019582_2_3_1"/>
<evidence type="ECO:0000256" key="3">
    <source>
        <dbReference type="ARBA" id="ARBA00012421"/>
    </source>
</evidence>
<dbReference type="GO" id="GO:0006538">
    <property type="term" value="P:L-glutamate catabolic process"/>
    <property type="evidence" value="ECO:0007669"/>
    <property type="project" value="TreeGrafter"/>
</dbReference>
<dbReference type="InterPro" id="IPR015421">
    <property type="entry name" value="PyrdxlP-dep_Trfase_major"/>
</dbReference>
<gene>
    <name evidence="12" type="primary">Mo01147</name>
    <name evidence="12" type="ORF">E5Q_01147</name>
</gene>
<organism evidence="12 13">
    <name type="scientific">Mixia osmundae (strain CBS 9802 / IAM 14324 / JCM 22182 / KY 12970)</name>
    <dbReference type="NCBI Taxonomy" id="764103"/>
    <lineage>
        <taxon>Eukaryota</taxon>
        <taxon>Fungi</taxon>
        <taxon>Dikarya</taxon>
        <taxon>Basidiomycota</taxon>
        <taxon>Pucciniomycotina</taxon>
        <taxon>Mixiomycetes</taxon>
        <taxon>Mixiales</taxon>
        <taxon>Mixiaceae</taxon>
        <taxon>Mixia</taxon>
    </lineage>
</organism>
<evidence type="ECO:0000313" key="13">
    <source>
        <dbReference type="Proteomes" id="UP000009131"/>
    </source>
</evidence>
<reference evidence="12 13" key="2">
    <citation type="journal article" date="2012" name="Open Biol.">
        <title>Characteristics of nucleosomes and linker DNA regions on the genome of the basidiomycete Mixia osmundae revealed by mono- and dinucleosome mapping.</title>
        <authorList>
            <person name="Nishida H."/>
            <person name="Kondo S."/>
            <person name="Matsumoto T."/>
            <person name="Suzuki Y."/>
            <person name="Yoshikawa H."/>
            <person name="Taylor T.D."/>
            <person name="Sugiyama J."/>
        </authorList>
    </citation>
    <scope>NUCLEOTIDE SEQUENCE [LARGE SCALE GENOMIC DNA]</scope>
    <source>
        <strain evidence="13">CBS 9802 / IAM 14324 / JCM 22182 / KY 12970</strain>
    </source>
</reference>
<name>G7DV85_MIXOS</name>
<keyword evidence="5 8" id="KW-0456">Lyase</keyword>
<dbReference type="PANTHER" id="PTHR43321:SF3">
    <property type="entry name" value="GLUTAMATE DECARBOXYLASE"/>
    <property type="match status" value="1"/>
</dbReference>
<dbReference type="FunFam" id="4.10.280.50:FF:000001">
    <property type="entry name" value="Glutamate decarboxylase"/>
    <property type="match status" value="1"/>
</dbReference>